<dbReference type="SUPFAM" id="SSF53850">
    <property type="entry name" value="Periplasmic binding protein-like II"/>
    <property type="match status" value="1"/>
</dbReference>
<organism evidence="2 3">
    <name type="scientific">Plastoroseomonas hellenica</name>
    <dbReference type="NCBI Taxonomy" id="2687306"/>
    <lineage>
        <taxon>Bacteria</taxon>
        <taxon>Pseudomonadati</taxon>
        <taxon>Pseudomonadota</taxon>
        <taxon>Alphaproteobacteria</taxon>
        <taxon>Acetobacterales</taxon>
        <taxon>Acetobacteraceae</taxon>
        <taxon>Plastoroseomonas</taxon>
    </lineage>
</organism>
<protein>
    <submittedName>
        <fullName evidence="2">Extracellular solute-binding protein</fullName>
    </submittedName>
</protein>
<sequence>MMPRTRRGLLGAASAIAIGGVVRAPWAQDLPAHEQPLYEAAKREGEVTWYTGQLQAEPSEAAGRAFSERYPGVRVNVVRTTSQVAFQRLSQDLRARAAQCDVFSSTDVSHLTYLKREGLLMPYRPENAAGMVRAARDAADADGHYQVTYLALYMMGRRSDRVTEAEAPRRWQDLVDPRWRDKLAVGHPGYSGAIGGWALLMHKMYGEAYFRALERNRPQIGRSAGDPVTTLNAGERVVGIGVPSATSLLSISRGNPLTLIYPEEGTVMLPAPSGAIRAAPHPNAAKLFMEFMCGDGYSQALRPFFAESLRPGVPPPEGSRPLDSITVITPSAAELEQRLPEIKELWRDIFRV</sequence>
<dbReference type="EMBL" id="JAAGBB010000003">
    <property type="protein sequence ID" value="MBR0663336.1"/>
    <property type="molecule type" value="Genomic_DNA"/>
</dbReference>
<evidence type="ECO:0000313" key="2">
    <source>
        <dbReference type="EMBL" id="MBR0663336.1"/>
    </source>
</evidence>
<keyword evidence="1" id="KW-0732">Signal</keyword>
<dbReference type="Pfam" id="PF13343">
    <property type="entry name" value="SBP_bac_6"/>
    <property type="match status" value="1"/>
</dbReference>
<dbReference type="RefSeq" id="WP_211850933.1">
    <property type="nucleotide sequence ID" value="NZ_JAAGBB010000003.1"/>
</dbReference>
<dbReference type="Proteomes" id="UP001196870">
    <property type="component" value="Unassembled WGS sequence"/>
</dbReference>
<gene>
    <name evidence="2" type="ORF">GXW71_03110</name>
</gene>
<dbReference type="Gene3D" id="3.40.190.10">
    <property type="entry name" value="Periplasmic binding protein-like II"/>
    <property type="match status" value="2"/>
</dbReference>
<comment type="caution">
    <text evidence="2">The sequence shown here is derived from an EMBL/GenBank/DDBJ whole genome shotgun (WGS) entry which is preliminary data.</text>
</comment>
<keyword evidence="3" id="KW-1185">Reference proteome</keyword>
<evidence type="ECO:0000313" key="3">
    <source>
        <dbReference type="Proteomes" id="UP001196870"/>
    </source>
</evidence>
<name>A0ABS5ESR3_9PROT</name>
<dbReference type="PANTHER" id="PTHR30006">
    <property type="entry name" value="THIAMINE-BINDING PERIPLASMIC PROTEIN-RELATED"/>
    <property type="match status" value="1"/>
</dbReference>
<evidence type="ECO:0000256" key="1">
    <source>
        <dbReference type="ARBA" id="ARBA00022729"/>
    </source>
</evidence>
<accession>A0ABS5ESR3</accession>
<proteinExistence type="predicted"/>
<reference evidence="3" key="1">
    <citation type="journal article" date="2021" name="Syst. Appl. Microbiol.">
        <title>Roseomonas hellenica sp. nov., isolated from roots of wild-growing Alkanna tinctoria.</title>
        <authorList>
            <person name="Rat A."/>
            <person name="Naranjo H.D."/>
            <person name="Lebbe L."/>
            <person name="Cnockaert M."/>
            <person name="Krigas N."/>
            <person name="Grigoriadou K."/>
            <person name="Maloupa E."/>
            <person name="Willems A."/>
        </authorList>
    </citation>
    <scope>NUCLEOTIDE SEQUENCE [LARGE SCALE GENOMIC DNA]</scope>
    <source>
        <strain evidence="3">LMG 31523</strain>
    </source>
</reference>